<dbReference type="EC" id="3.1.3.16" evidence="8"/>
<dbReference type="SUPFAM" id="SSF56300">
    <property type="entry name" value="Metallo-dependent phosphatases"/>
    <property type="match status" value="1"/>
</dbReference>
<feature type="compositionally biased region" description="Polar residues" evidence="9">
    <location>
        <begin position="23"/>
        <end position="37"/>
    </location>
</feature>
<dbReference type="AlphaFoldDB" id="A0A0B2VP26"/>
<dbReference type="PRINTS" id="PR00114">
    <property type="entry name" value="STPHPHTASE"/>
</dbReference>
<evidence type="ECO:0000259" key="10">
    <source>
        <dbReference type="PROSITE" id="PS00125"/>
    </source>
</evidence>
<keyword evidence="4" id="KW-0904">Protein phosphatase</keyword>
<dbReference type="PANTHER" id="PTHR11668:SF300">
    <property type="entry name" value="SERINE_THREONINE-PROTEIN PHOSPHATASE"/>
    <property type="match status" value="1"/>
</dbReference>
<feature type="region of interest" description="Disordered" evidence="9">
    <location>
        <begin position="1"/>
        <end position="37"/>
    </location>
</feature>
<dbReference type="GO" id="GO:0046872">
    <property type="term" value="F:metal ion binding"/>
    <property type="evidence" value="ECO:0007669"/>
    <property type="project" value="UniProtKB-KW"/>
</dbReference>
<evidence type="ECO:0000256" key="4">
    <source>
        <dbReference type="ARBA" id="ARBA00022912"/>
    </source>
</evidence>
<evidence type="ECO:0000256" key="6">
    <source>
        <dbReference type="ARBA" id="ARBA00047761"/>
    </source>
</evidence>
<dbReference type="Pfam" id="PF00149">
    <property type="entry name" value="Metallophos"/>
    <property type="match status" value="1"/>
</dbReference>
<dbReference type="InterPro" id="IPR029052">
    <property type="entry name" value="Metallo-depent_PP-like"/>
</dbReference>
<feature type="domain" description="Serine/threonine specific protein phosphatases" evidence="10">
    <location>
        <begin position="160"/>
        <end position="165"/>
    </location>
</feature>
<dbReference type="InterPro" id="IPR050341">
    <property type="entry name" value="PP1_catalytic_subunit"/>
</dbReference>
<evidence type="ECO:0000256" key="8">
    <source>
        <dbReference type="RuleBase" id="RU004273"/>
    </source>
</evidence>
<comment type="similarity">
    <text evidence="8">Belongs to the PPP phosphatase family.</text>
</comment>
<feature type="compositionally biased region" description="Polar residues" evidence="9">
    <location>
        <begin position="1"/>
        <end position="12"/>
    </location>
</feature>
<dbReference type="InterPro" id="IPR004843">
    <property type="entry name" value="Calcineurin-like_PHP"/>
</dbReference>
<dbReference type="InterPro" id="IPR006186">
    <property type="entry name" value="Ser/Thr-sp_prot-phosphatase"/>
</dbReference>
<proteinExistence type="inferred from homology"/>
<dbReference type="EMBL" id="JPKZ01000843">
    <property type="protein sequence ID" value="KHN85246.1"/>
    <property type="molecule type" value="Genomic_DNA"/>
</dbReference>
<dbReference type="PROSITE" id="PS00125">
    <property type="entry name" value="SER_THR_PHOSPHATASE"/>
    <property type="match status" value="1"/>
</dbReference>
<keyword evidence="5" id="KW-0464">Manganese</keyword>
<keyword evidence="12" id="KW-1185">Reference proteome</keyword>
<evidence type="ECO:0000313" key="12">
    <source>
        <dbReference type="Proteomes" id="UP000031036"/>
    </source>
</evidence>
<dbReference type="GO" id="GO:0005634">
    <property type="term" value="C:nucleus"/>
    <property type="evidence" value="ECO:0007669"/>
    <property type="project" value="TreeGrafter"/>
</dbReference>
<reference evidence="11 12" key="1">
    <citation type="submission" date="2014-11" db="EMBL/GenBank/DDBJ databases">
        <title>Genetic blueprint of the zoonotic pathogen Toxocara canis.</title>
        <authorList>
            <person name="Zhu X.-Q."/>
            <person name="Korhonen P.K."/>
            <person name="Cai H."/>
            <person name="Young N.D."/>
            <person name="Nejsum P."/>
            <person name="von Samson-Himmelstjerna G."/>
            <person name="Boag P.R."/>
            <person name="Tan P."/>
            <person name="Li Q."/>
            <person name="Min J."/>
            <person name="Yang Y."/>
            <person name="Wang X."/>
            <person name="Fang X."/>
            <person name="Hall R.S."/>
            <person name="Hofmann A."/>
            <person name="Sternberg P.W."/>
            <person name="Jex A.R."/>
            <person name="Gasser R.B."/>
        </authorList>
    </citation>
    <scope>NUCLEOTIDE SEQUENCE [LARGE SCALE GENOMIC DNA]</scope>
    <source>
        <strain evidence="11">PN_DK_2014</strain>
    </source>
</reference>
<dbReference type="STRING" id="6265.A0A0B2VP26"/>
<protein>
    <recommendedName>
        <fullName evidence="8">Serine/threonine-protein phosphatase</fullName>
        <ecNumber evidence="8">3.1.3.16</ecNumber>
    </recommendedName>
</protein>
<evidence type="ECO:0000256" key="2">
    <source>
        <dbReference type="ARBA" id="ARBA00022723"/>
    </source>
</evidence>
<comment type="caution">
    <text evidence="11">The sequence shown here is derived from an EMBL/GenBank/DDBJ whole genome shotgun (WGS) entry which is preliminary data.</text>
</comment>
<dbReference type="PANTHER" id="PTHR11668">
    <property type="entry name" value="SERINE/THREONINE PROTEIN PHOSPHATASE"/>
    <property type="match status" value="1"/>
</dbReference>
<dbReference type="OMA" id="LWTLYQH"/>
<keyword evidence="2" id="KW-0479">Metal-binding</keyword>
<evidence type="ECO:0000256" key="5">
    <source>
        <dbReference type="ARBA" id="ARBA00023211"/>
    </source>
</evidence>
<evidence type="ECO:0000256" key="7">
    <source>
        <dbReference type="ARBA" id="ARBA00048336"/>
    </source>
</evidence>
<dbReference type="OrthoDB" id="1930084at2759"/>
<dbReference type="GO" id="GO:0004722">
    <property type="term" value="F:protein serine/threonine phosphatase activity"/>
    <property type="evidence" value="ECO:0007669"/>
    <property type="project" value="UniProtKB-EC"/>
</dbReference>
<dbReference type="Proteomes" id="UP000031036">
    <property type="component" value="Unassembled WGS sequence"/>
</dbReference>
<evidence type="ECO:0000313" key="11">
    <source>
        <dbReference type="EMBL" id="KHN85246.1"/>
    </source>
</evidence>
<comment type="cofactor">
    <cofactor evidence="1">
        <name>Mn(2+)</name>
        <dbReference type="ChEBI" id="CHEBI:29035"/>
    </cofactor>
</comment>
<gene>
    <name evidence="11" type="primary">PPZ1</name>
    <name evidence="11" type="ORF">Tcan_04161</name>
</gene>
<evidence type="ECO:0000256" key="9">
    <source>
        <dbReference type="SAM" id="MobiDB-lite"/>
    </source>
</evidence>
<dbReference type="SMART" id="SM00156">
    <property type="entry name" value="PP2Ac"/>
    <property type="match status" value="1"/>
</dbReference>
<dbReference type="Gene3D" id="3.60.21.10">
    <property type="match status" value="1"/>
</dbReference>
<name>A0A0B2VP26_TOXCA</name>
<keyword evidence="3 8" id="KW-0378">Hydrolase</keyword>
<evidence type="ECO:0000256" key="3">
    <source>
        <dbReference type="ARBA" id="ARBA00022801"/>
    </source>
</evidence>
<organism evidence="11 12">
    <name type="scientific">Toxocara canis</name>
    <name type="common">Canine roundworm</name>
    <dbReference type="NCBI Taxonomy" id="6265"/>
    <lineage>
        <taxon>Eukaryota</taxon>
        <taxon>Metazoa</taxon>
        <taxon>Ecdysozoa</taxon>
        <taxon>Nematoda</taxon>
        <taxon>Chromadorea</taxon>
        <taxon>Rhabditida</taxon>
        <taxon>Spirurina</taxon>
        <taxon>Ascaridomorpha</taxon>
        <taxon>Ascaridoidea</taxon>
        <taxon>Toxocaridae</taxon>
        <taxon>Toxocara</taxon>
    </lineage>
</organism>
<accession>A0A0B2VP26</accession>
<sequence length="273" mass="31099">MCTTLDRTQEAAQTPKKTEASDRGNTSMKASDVTTTADGTKKKSDIRRFLDKFIAKLLLAPSEGMPNKLALCELKELCLRCRELFLTENSLLLVSVPVYIFGDLHGQFTDLVMMLTKIGVPPRCRYLFLGDYVDRGNWSLETISLLMAYKLRYPRHVFMLRGNHETRAVNRVYGFFEECTKRFPDRGEGTQLWTLYQHVFNCLPLAAIVGDRIFAAHGGISEDLKCWRQFSRIRRPTDVTDIGLINDLIWADPCDACDRYAESPRGVSQVTII</sequence>
<dbReference type="GO" id="GO:0005737">
    <property type="term" value="C:cytoplasm"/>
    <property type="evidence" value="ECO:0007669"/>
    <property type="project" value="TreeGrafter"/>
</dbReference>
<comment type="catalytic activity">
    <reaction evidence="7 8">
        <text>O-phospho-L-threonyl-[protein] + H2O = L-threonyl-[protein] + phosphate</text>
        <dbReference type="Rhea" id="RHEA:47004"/>
        <dbReference type="Rhea" id="RHEA-COMP:11060"/>
        <dbReference type="Rhea" id="RHEA-COMP:11605"/>
        <dbReference type="ChEBI" id="CHEBI:15377"/>
        <dbReference type="ChEBI" id="CHEBI:30013"/>
        <dbReference type="ChEBI" id="CHEBI:43474"/>
        <dbReference type="ChEBI" id="CHEBI:61977"/>
        <dbReference type="EC" id="3.1.3.16"/>
    </reaction>
</comment>
<evidence type="ECO:0000256" key="1">
    <source>
        <dbReference type="ARBA" id="ARBA00001936"/>
    </source>
</evidence>
<comment type="catalytic activity">
    <reaction evidence="6">
        <text>O-phospho-L-seryl-[protein] + H2O = L-seryl-[protein] + phosphate</text>
        <dbReference type="Rhea" id="RHEA:20629"/>
        <dbReference type="Rhea" id="RHEA-COMP:9863"/>
        <dbReference type="Rhea" id="RHEA-COMP:11604"/>
        <dbReference type="ChEBI" id="CHEBI:15377"/>
        <dbReference type="ChEBI" id="CHEBI:29999"/>
        <dbReference type="ChEBI" id="CHEBI:43474"/>
        <dbReference type="ChEBI" id="CHEBI:83421"/>
        <dbReference type="EC" id="3.1.3.16"/>
    </reaction>
</comment>